<sequence length="145" mass="16203">MPFSKVCSCPCFKHASFGLGTYASSRIEPAPPLALSPFVVFHPFLTPIEEIKEALEASEGSSTQMITAYYPELGVAAQSEDVEKVNDLAYDSSSVFCISASSFPQESPRVVSEIIQPPTSFNRREWIAMRKAFQQRERFFYVNGF</sequence>
<evidence type="ECO:0000313" key="1">
    <source>
        <dbReference type="EnsemblPlants" id="cds.evm.model.05.1515"/>
    </source>
</evidence>
<organism evidence="1 2">
    <name type="scientific">Cannabis sativa</name>
    <name type="common">Hemp</name>
    <name type="synonym">Marijuana</name>
    <dbReference type="NCBI Taxonomy" id="3483"/>
    <lineage>
        <taxon>Eukaryota</taxon>
        <taxon>Viridiplantae</taxon>
        <taxon>Streptophyta</taxon>
        <taxon>Embryophyta</taxon>
        <taxon>Tracheophyta</taxon>
        <taxon>Spermatophyta</taxon>
        <taxon>Magnoliopsida</taxon>
        <taxon>eudicotyledons</taxon>
        <taxon>Gunneridae</taxon>
        <taxon>Pentapetalae</taxon>
        <taxon>rosids</taxon>
        <taxon>fabids</taxon>
        <taxon>Rosales</taxon>
        <taxon>Cannabaceae</taxon>
        <taxon>Cannabis</taxon>
    </lineage>
</organism>
<reference evidence="1" key="2">
    <citation type="submission" date="2021-03" db="UniProtKB">
        <authorList>
            <consortium name="EnsemblPlants"/>
        </authorList>
    </citation>
    <scope>IDENTIFICATION</scope>
</reference>
<proteinExistence type="predicted"/>
<name>A0A803PLM5_CANSA</name>
<keyword evidence="2" id="KW-1185">Reference proteome</keyword>
<evidence type="ECO:0000313" key="2">
    <source>
        <dbReference type="Proteomes" id="UP000596661"/>
    </source>
</evidence>
<dbReference type="AlphaFoldDB" id="A0A803PLM5"/>
<reference evidence="1" key="1">
    <citation type="submission" date="2018-11" db="EMBL/GenBank/DDBJ databases">
        <authorList>
            <person name="Grassa J C."/>
        </authorList>
    </citation>
    <scope>NUCLEOTIDE SEQUENCE [LARGE SCALE GENOMIC DNA]</scope>
</reference>
<protein>
    <submittedName>
        <fullName evidence="1">Uncharacterized protein</fullName>
    </submittedName>
</protein>
<dbReference type="Gramene" id="evm.model.05.1515">
    <property type="protein sequence ID" value="cds.evm.model.05.1515"/>
    <property type="gene ID" value="evm.TU.05.1515"/>
</dbReference>
<dbReference type="Proteomes" id="UP000596661">
    <property type="component" value="Chromosome 5"/>
</dbReference>
<dbReference type="EnsemblPlants" id="evm.model.05.1515">
    <property type="protein sequence ID" value="cds.evm.model.05.1515"/>
    <property type="gene ID" value="evm.TU.05.1515"/>
</dbReference>
<dbReference type="EMBL" id="UZAU01000542">
    <property type="status" value="NOT_ANNOTATED_CDS"/>
    <property type="molecule type" value="Genomic_DNA"/>
</dbReference>
<accession>A0A803PLM5</accession>